<comment type="caution">
    <text evidence="1">The sequence shown here is derived from an EMBL/GenBank/DDBJ whole genome shotgun (WGS) entry which is preliminary data.</text>
</comment>
<dbReference type="Proteomes" id="UP000245370">
    <property type="component" value="Unassembled WGS sequence"/>
</dbReference>
<reference evidence="1 2" key="2">
    <citation type="submission" date="2018-05" db="EMBL/GenBank/DDBJ databases">
        <authorList>
            <person name="Lanie J.A."/>
            <person name="Ng W.-L."/>
            <person name="Kazmierczak K.M."/>
            <person name="Andrzejewski T.M."/>
            <person name="Davidsen T.M."/>
            <person name="Wayne K.J."/>
            <person name="Tettelin H."/>
            <person name="Glass J.I."/>
            <person name="Rusch D."/>
            <person name="Podicherti R."/>
            <person name="Tsui H.-C.T."/>
            <person name="Winkler M.E."/>
        </authorList>
    </citation>
    <scope>NUCLEOTIDE SEQUENCE [LARGE SCALE GENOMIC DNA]</scope>
    <source>
        <strain evidence="1 2">C305</strain>
    </source>
</reference>
<dbReference type="EMBL" id="QFRJ01000005">
    <property type="protein sequence ID" value="PWH85691.1"/>
    <property type="molecule type" value="Genomic_DNA"/>
</dbReference>
<sequence length="714" mass="82197">MQISSKNFLRFPLFTLVFFFTIFGIKAQAVSAQGNIFSHFSDVQMRIDTNIYKYSLDRIYVENEWKIPFEYQETNAIVEFRIFPNKHSELKENWKLNPSNEYKIIDSLSLRMDGYYHFKVQFSDLAQAVFLNVELAVDNKSLAIPIFPYTLTYATIYPGESDLYIGDEKTFELVTNQPDNIVIDPLWKQSEGYEYRIHRSNDKIWLSIIPTETGNLEVEFTIKLYRPNIQHRRPKYLLDKQSFTFNVKGSRLKFLTFDSKEIIWETKSPKGVELQIDNHRLLAINKTYRLEATDETGGPLIAEMYTVRRLSNDKILCMFRPYNYHRISSGYLYIKDGDVPKFITNINILPEPKINNVSILRQGGSWVNTKQVYPGETVEIRLQGEGLNRTDFKFEDLVDLSSDSLIRNESVAHYLLKVPIDIRKKSVNIYTGDVKTSVMLDIIEYQRPKELDFVIIEYGGTPAVAKDATQPILHETTIGDVNIQFDNQYIDDAFQLYGKQFLEVEVRITDANNKLVEKQIIDDIVVCPGSNSPRSFAYTSSTGCMNEIISINDYLSNKTHSLENWAKVELIIRHRKNVYGGQGYTSRVEIIKAKYVAFDVDLSIPAGLIIKKVGEPGFPGLSGISLSMLAQFSFYQRNEIQKLRPFKIGAGFLAKNAFNFNENAERDLGIVLLGSVYPTKKNRRFSFPLYAGMGYFLNESKFFFLIGPGVSINF</sequence>
<protein>
    <submittedName>
        <fullName evidence="1">Uncharacterized protein</fullName>
    </submittedName>
</protein>
<gene>
    <name evidence="1" type="ORF">DIT68_08640</name>
</gene>
<accession>A0A2U2XDA4</accession>
<keyword evidence="2" id="KW-1185">Reference proteome</keyword>
<dbReference type="AlphaFoldDB" id="A0A2U2XDA4"/>
<evidence type="ECO:0000313" key="2">
    <source>
        <dbReference type="Proteomes" id="UP000245370"/>
    </source>
</evidence>
<proteinExistence type="predicted"/>
<dbReference type="OrthoDB" id="904361at2"/>
<dbReference type="RefSeq" id="WP_109359396.1">
    <property type="nucleotide sequence ID" value="NZ_QFRJ01000005.1"/>
</dbReference>
<evidence type="ECO:0000313" key="1">
    <source>
        <dbReference type="EMBL" id="PWH85691.1"/>
    </source>
</evidence>
<reference evidence="1 2" key="1">
    <citation type="submission" date="2018-05" db="EMBL/GenBank/DDBJ databases">
        <title>Brumimicrobium oceani sp. nov., isolated from coastal sediment.</title>
        <authorList>
            <person name="Kou Y."/>
        </authorList>
    </citation>
    <scope>NUCLEOTIDE SEQUENCE [LARGE SCALE GENOMIC DNA]</scope>
    <source>
        <strain evidence="1 2">C305</strain>
    </source>
</reference>
<organism evidence="1 2">
    <name type="scientific">Brumimicrobium oceani</name>
    <dbReference type="NCBI Taxonomy" id="2100725"/>
    <lineage>
        <taxon>Bacteria</taxon>
        <taxon>Pseudomonadati</taxon>
        <taxon>Bacteroidota</taxon>
        <taxon>Flavobacteriia</taxon>
        <taxon>Flavobacteriales</taxon>
        <taxon>Crocinitomicaceae</taxon>
        <taxon>Brumimicrobium</taxon>
    </lineage>
</organism>
<name>A0A2U2XDA4_9FLAO</name>